<reference evidence="2" key="1">
    <citation type="submission" date="2020-08" db="EMBL/GenBank/DDBJ databases">
        <title>Genome public.</title>
        <authorList>
            <person name="Liu C."/>
            <person name="Sun Q."/>
        </authorList>
    </citation>
    <scope>NUCLEOTIDE SEQUENCE</scope>
    <source>
        <strain evidence="2">NSJ-50</strain>
    </source>
</reference>
<gene>
    <name evidence="2" type="ORF">H8706_03810</name>
</gene>
<feature type="transmembrane region" description="Helical" evidence="1">
    <location>
        <begin position="80"/>
        <end position="101"/>
    </location>
</feature>
<proteinExistence type="predicted"/>
<comment type="caution">
    <text evidence="2">The sequence shown here is derived from an EMBL/GenBank/DDBJ whole genome shotgun (WGS) entry which is preliminary data.</text>
</comment>
<dbReference type="RefSeq" id="WP_262431565.1">
    <property type="nucleotide sequence ID" value="NZ_JACRTE010000003.1"/>
</dbReference>
<keyword evidence="3" id="KW-1185">Reference proteome</keyword>
<sequence>MKGRKFLKVTGILMIIGGAFGIIGGIVAMIGAGALAAVLETSAGGLMLASALILASAVFQLVAGIMGVKNCDKPEKAQSCIVIGVIVAILSVAGNVISNVLGSDFNIINYVAGLIIPVLYIIGAVKNKEPA</sequence>
<name>A0A926IS39_9FIRM</name>
<organism evidence="2 3">
    <name type="scientific">Qingrenia yutianensis</name>
    <dbReference type="NCBI Taxonomy" id="2763676"/>
    <lineage>
        <taxon>Bacteria</taxon>
        <taxon>Bacillati</taxon>
        <taxon>Bacillota</taxon>
        <taxon>Clostridia</taxon>
        <taxon>Eubacteriales</taxon>
        <taxon>Oscillospiraceae</taxon>
        <taxon>Qingrenia</taxon>
    </lineage>
</organism>
<evidence type="ECO:0000313" key="2">
    <source>
        <dbReference type="EMBL" id="MBC8595994.1"/>
    </source>
</evidence>
<keyword evidence="1" id="KW-0812">Transmembrane</keyword>
<keyword evidence="1" id="KW-0472">Membrane</keyword>
<dbReference type="AlphaFoldDB" id="A0A926IS39"/>
<dbReference type="Proteomes" id="UP000647416">
    <property type="component" value="Unassembled WGS sequence"/>
</dbReference>
<feature type="transmembrane region" description="Helical" evidence="1">
    <location>
        <begin position="12"/>
        <end position="39"/>
    </location>
</feature>
<feature type="transmembrane region" description="Helical" evidence="1">
    <location>
        <begin position="107"/>
        <end position="125"/>
    </location>
</feature>
<feature type="transmembrane region" description="Helical" evidence="1">
    <location>
        <begin position="45"/>
        <end position="68"/>
    </location>
</feature>
<accession>A0A926IS39</accession>
<evidence type="ECO:0000256" key="1">
    <source>
        <dbReference type="SAM" id="Phobius"/>
    </source>
</evidence>
<protein>
    <submittedName>
        <fullName evidence="2">Uncharacterized protein</fullName>
    </submittedName>
</protein>
<dbReference type="EMBL" id="JACRTE010000003">
    <property type="protein sequence ID" value="MBC8595994.1"/>
    <property type="molecule type" value="Genomic_DNA"/>
</dbReference>
<evidence type="ECO:0000313" key="3">
    <source>
        <dbReference type="Proteomes" id="UP000647416"/>
    </source>
</evidence>
<keyword evidence="1" id="KW-1133">Transmembrane helix</keyword>